<protein>
    <submittedName>
        <fullName evidence="1">Uncharacterized protein</fullName>
    </submittedName>
</protein>
<dbReference type="EMBL" id="LR797474">
    <property type="protein sequence ID" value="CAB4219095.1"/>
    <property type="molecule type" value="Genomic_DNA"/>
</dbReference>
<sequence>MIIEINHPAISFNKEDSTFVAELSSLEQNRFEITDLCFKATPIYVRNPKTGKQIRMTRTSVDSSDGGEDIAGWWYRGFNQENGKSFKFLFIND</sequence>
<name>A0A6J5SUT2_9CAUD</name>
<gene>
    <name evidence="1" type="ORF">UFOVP1604_178</name>
</gene>
<evidence type="ECO:0000313" key="1">
    <source>
        <dbReference type="EMBL" id="CAB4219095.1"/>
    </source>
</evidence>
<reference evidence="1" key="1">
    <citation type="submission" date="2020-05" db="EMBL/GenBank/DDBJ databases">
        <authorList>
            <person name="Chiriac C."/>
            <person name="Salcher M."/>
            <person name="Ghai R."/>
            <person name="Kavagutti S V."/>
        </authorList>
    </citation>
    <scope>NUCLEOTIDE SEQUENCE</scope>
</reference>
<accession>A0A6J5SUT2</accession>
<organism evidence="1">
    <name type="scientific">uncultured Caudovirales phage</name>
    <dbReference type="NCBI Taxonomy" id="2100421"/>
    <lineage>
        <taxon>Viruses</taxon>
        <taxon>Duplodnaviria</taxon>
        <taxon>Heunggongvirae</taxon>
        <taxon>Uroviricota</taxon>
        <taxon>Caudoviricetes</taxon>
        <taxon>Peduoviridae</taxon>
        <taxon>Maltschvirus</taxon>
        <taxon>Maltschvirus maltsch</taxon>
    </lineage>
</organism>
<proteinExistence type="predicted"/>